<gene>
    <name evidence="2" type="ORF">MMG00_04995</name>
</gene>
<evidence type="ECO:0000313" key="3">
    <source>
        <dbReference type="Proteomes" id="UP000829542"/>
    </source>
</evidence>
<feature type="signal peptide" evidence="1">
    <location>
        <begin position="1"/>
        <end position="21"/>
    </location>
</feature>
<keyword evidence="3" id="KW-1185">Reference proteome</keyword>
<organism evidence="2 3">
    <name type="scientific">Ignatzschineria rhizosphaerae</name>
    <dbReference type="NCBI Taxonomy" id="2923279"/>
    <lineage>
        <taxon>Bacteria</taxon>
        <taxon>Pseudomonadati</taxon>
        <taxon>Pseudomonadota</taxon>
        <taxon>Gammaproteobacteria</taxon>
        <taxon>Cardiobacteriales</taxon>
        <taxon>Ignatzschineriaceae</taxon>
        <taxon>Ignatzschineria</taxon>
    </lineage>
</organism>
<reference evidence="2 3" key="1">
    <citation type="submission" date="2022-03" db="EMBL/GenBank/DDBJ databases">
        <title>Ignatzschineria rhizosphaerae HR5S32.</title>
        <authorList>
            <person name="Sun J.Q."/>
            <person name="Feng J.Y."/>
        </authorList>
    </citation>
    <scope>NUCLEOTIDE SEQUENCE [LARGE SCALE GENOMIC DNA]</scope>
    <source>
        <strain evidence="2 3">HR5S32</strain>
    </source>
</reference>
<dbReference type="EMBL" id="CP093379">
    <property type="protein sequence ID" value="UNM97210.1"/>
    <property type="molecule type" value="Genomic_DNA"/>
</dbReference>
<proteinExistence type="predicted"/>
<dbReference type="InterPro" id="IPR005590">
    <property type="entry name" value="DUF333"/>
</dbReference>
<dbReference type="Proteomes" id="UP000829542">
    <property type="component" value="Chromosome"/>
</dbReference>
<evidence type="ECO:0000313" key="2">
    <source>
        <dbReference type="EMBL" id="UNM97210.1"/>
    </source>
</evidence>
<feature type="chain" id="PRO_5047508319" evidence="1">
    <location>
        <begin position="22"/>
        <end position="69"/>
    </location>
</feature>
<dbReference type="Pfam" id="PF03891">
    <property type="entry name" value="DUF333"/>
    <property type="match status" value="1"/>
</dbReference>
<keyword evidence="1" id="KW-0732">Signal</keyword>
<dbReference type="RefSeq" id="WP_242152277.1">
    <property type="nucleotide sequence ID" value="NZ_CP093379.1"/>
</dbReference>
<accession>A0ABY3X5N8</accession>
<protein>
    <submittedName>
        <fullName evidence="2">DUF333 domain-containing protein</fullName>
    </submittedName>
</protein>
<evidence type="ECO:0000256" key="1">
    <source>
        <dbReference type="SAM" id="SignalP"/>
    </source>
</evidence>
<name>A0ABY3X5N8_9GAMM</name>
<sequence>MMKNIKWMIAALIGFVVVGCAAYQNPAIVYCEDVGGVYTVKQNVGYCELPGRTIEASELYQAKDRFNKP</sequence>
<dbReference type="PROSITE" id="PS51257">
    <property type="entry name" value="PROKAR_LIPOPROTEIN"/>
    <property type="match status" value="1"/>
</dbReference>